<name>B6K393_SCHJY</name>
<evidence type="ECO:0000256" key="6">
    <source>
        <dbReference type="SAM" id="Phobius"/>
    </source>
</evidence>
<comment type="subcellular location">
    <subcellularLocation>
        <location evidence="1">Membrane</location>
        <topology evidence="1">Multi-pass membrane protein</topology>
    </subcellularLocation>
</comment>
<dbReference type="Pfam" id="PF03348">
    <property type="entry name" value="Serinc"/>
    <property type="match status" value="1"/>
</dbReference>
<dbReference type="InterPro" id="IPR005016">
    <property type="entry name" value="TDE1/TMS"/>
</dbReference>
<dbReference type="RefSeq" id="XP_002174243.1">
    <property type="nucleotide sequence ID" value="XM_002174207.1"/>
</dbReference>
<feature type="transmembrane region" description="Helical" evidence="6">
    <location>
        <begin position="93"/>
        <end position="113"/>
    </location>
</feature>
<feature type="transmembrane region" description="Helical" evidence="6">
    <location>
        <begin position="45"/>
        <end position="62"/>
    </location>
</feature>
<evidence type="ECO:0000256" key="2">
    <source>
        <dbReference type="ARBA" id="ARBA00006665"/>
    </source>
</evidence>
<evidence type="ECO:0000256" key="5">
    <source>
        <dbReference type="ARBA" id="ARBA00023136"/>
    </source>
</evidence>
<dbReference type="AlphaFoldDB" id="B6K393"/>
<feature type="transmembrane region" description="Helical" evidence="6">
    <location>
        <begin position="236"/>
        <end position="255"/>
    </location>
</feature>
<dbReference type="GeneID" id="7048991"/>
<dbReference type="JaponicusDB" id="SJAG_03076"/>
<proteinExistence type="inferred from homology"/>
<feature type="transmembrane region" description="Helical" evidence="6">
    <location>
        <begin position="200"/>
        <end position="224"/>
    </location>
</feature>
<dbReference type="Proteomes" id="UP000001744">
    <property type="component" value="Unassembled WGS sequence"/>
</dbReference>
<feature type="transmembrane region" description="Helical" evidence="6">
    <location>
        <begin position="134"/>
        <end position="152"/>
    </location>
</feature>
<dbReference type="PANTHER" id="PTHR10383:SF9">
    <property type="entry name" value="SERINE INCORPORATOR, ISOFORM F"/>
    <property type="match status" value="1"/>
</dbReference>
<dbReference type="VEuPathDB" id="FungiDB:SJAG_03076"/>
<gene>
    <name evidence="7" type="ORF">SJAG_03076</name>
</gene>
<evidence type="ECO:0000256" key="4">
    <source>
        <dbReference type="ARBA" id="ARBA00022989"/>
    </source>
</evidence>
<evidence type="ECO:0000256" key="1">
    <source>
        <dbReference type="ARBA" id="ARBA00004141"/>
    </source>
</evidence>
<dbReference type="GO" id="GO:0016020">
    <property type="term" value="C:membrane"/>
    <property type="evidence" value="ECO:0000318"/>
    <property type="project" value="GO_Central"/>
</dbReference>
<keyword evidence="8" id="KW-1185">Reference proteome</keyword>
<dbReference type="OMA" id="DKHCNPL"/>
<feature type="transmembrane region" description="Helical" evidence="6">
    <location>
        <begin position="12"/>
        <end position="33"/>
    </location>
</feature>
<evidence type="ECO:0000313" key="8">
    <source>
        <dbReference type="Proteomes" id="UP000001744"/>
    </source>
</evidence>
<evidence type="ECO:0000256" key="3">
    <source>
        <dbReference type="ARBA" id="ARBA00022692"/>
    </source>
</evidence>
<dbReference type="HOGENOM" id="CLU_029574_2_0_1"/>
<dbReference type="PANTHER" id="PTHR10383">
    <property type="entry name" value="SERINE INCORPORATOR"/>
    <property type="match status" value="1"/>
</dbReference>
<dbReference type="eggNOG" id="KOG2592">
    <property type="taxonomic scope" value="Eukaryota"/>
</dbReference>
<dbReference type="OrthoDB" id="5963193at2759"/>
<dbReference type="EMBL" id="KE651167">
    <property type="protein sequence ID" value="EEB07950.1"/>
    <property type="molecule type" value="Genomic_DNA"/>
</dbReference>
<feature type="transmembrane region" description="Helical" evidence="6">
    <location>
        <begin position="307"/>
        <end position="325"/>
    </location>
</feature>
<comment type="similarity">
    <text evidence="2">Belongs to the TDE1 family.</text>
</comment>
<feature type="transmembrane region" description="Helical" evidence="6">
    <location>
        <begin position="385"/>
        <end position="408"/>
    </location>
</feature>
<feature type="transmembrane region" description="Helical" evidence="6">
    <location>
        <begin position="429"/>
        <end position="456"/>
    </location>
</feature>
<accession>B6K393</accession>
<keyword evidence="3 6" id="KW-0812">Transmembrane</keyword>
<protein>
    <submittedName>
        <fullName evidence="7">Sphingolipid biosynthesis protein</fullName>
    </submittedName>
</protein>
<keyword evidence="5 6" id="KW-0472">Membrane</keyword>
<dbReference type="STRING" id="402676.B6K393"/>
<evidence type="ECO:0000313" key="7">
    <source>
        <dbReference type="EMBL" id="EEB07950.1"/>
    </source>
</evidence>
<keyword evidence="4 6" id="KW-1133">Transmembrane helix</keyword>
<organism evidence="7 8">
    <name type="scientific">Schizosaccharomyces japonicus (strain yFS275 / FY16936)</name>
    <name type="common">Fission yeast</name>
    <dbReference type="NCBI Taxonomy" id="402676"/>
    <lineage>
        <taxon>Eukaryota</taxon>
        <taxon>Fungi</taxon>
        <taxon>Dikarya</taxon>
        <taxon>Ascomycota</taxon>
        <taxon>Taphrinomycotina</taxon>
        <taxon>Schizosaccharomycetes</taxon>
        <taxon>Schizosaccharomycetales</taxon>
        <taxon>Schizosaccharomycetaceae</taxon>
        <taxon>Schizosaccharomyces</taxon>
    </lineage>
</organism>
<feature type="transmembrane region" description="Helical" evidence="6">
    <location>
        <begin position="158"/>
        <end position="179"/>
    </location>
</feature>
<sequence length="462" mass="51062">MGVVLSLPSLVASGIASVGSIFAGLSLSTFFGLVNSVQSAFAAKLSYAALFLFNSLLSWLMLSSSVNKLLSKLTFGYLNFDCESEGKCYSVLAVHRFGFALSCFHLLLAVFTAMSASRLSMLTKIQNGLWPLKYASWLFLVVVSFFLPNQFLTFWGNYISIFASAFFILYGLLLLVDFAHSWAEKCLDRIAEEDSSSSKVILVGSTVCLFGSAIAMSLFVYAWFCSSSCVFNQVMNTINVFLCIISTCVAVHPLVQEHNPRSGLAQASTVACYTCYLIMSAVVNEPSETKCNPWSEDSLDTREVNKVLGAIFTFVAILYSTMSAASPGASSDSHDYRHLYSDSHDLSNDGEENEGLPSRQEILQRAVEEGNLLPSDLNSSNAGGYGYSFFHILFFLAACYTASVLTNWNTLRMYESSKDETFIRIGYSYAAVWVKMISSWTCHTIYVWTCIAPVIFPYRFTL</sequence>
<reference evidence="7 8" key="1">
    <citation type="journal article" date="2011" name="Science">
        <title>Comparative functional genomics of the fission yeasts.</title>
        <authorList>
            <person name="Rhind N."/>
            <person name="Chen Z."/>
            <person name="Yassour M."/>
            <person name="Thompson D.A."/>
            <person name="Haas B.J."/>
            <person name="Habib N."/>
            <person name="Wapinski I."/>
            <person name="Roy S."/>
            <person name="Lin M.F."/>
            <person name="Heiman D.I."/>
            <person name="Young S.K."/>
            <person name="Furuya K."/>
            <person name="Guo Y."/>
            <person name="Pidoux A."/>
            <person name="Chen H.M."/>
            <person name="Robbertse B."/>
            <person name="Goldberg J.M."/>
            <person name="Aoki K."/>
            <person name="Bayne E.H."/>
            <person name="Berlin A.M."/>
            <person name="Desjardins C.A."/>
            <person name="Dobbs E."/>
            <person name="Dukaj L."/>
            <person name="Fan L."/>
            <person name="FitzGerald M.G."/>
            <person name="French C."/>
            <person name="Gujja S."/>
            <person name="Hansen K."/>
            <person name="Keifenheim D."/>
            <person name="Levin J.Z."/>
            <person name="Mosher R.A."/>
            <person name="Mueller C.A."/>
            <person name="Pfiffner J."/>
            <person name="Priest M."/>
            <person name="Russ C."/>
            <person name="Smialowska A."/>
            <person name="Swoboda P."/>
            <person name="Sykes S.M."/>
            <person name="Vaughn M."/>
            <person name="Vengrova S."/>
            <person name="Yoder R."/>
            <person name="Zeng Q."/>
            <person name="Allshire R."/>
            <person name="Baulcombe D."/>
            <person name="Birren B.W."/>
            <person name="Brown W."/>
            <person name="Ekwall K."/>
            <person name="Kellis M."/>
            <person name="Leatherwood J."/>
            <person name="Levin H."/>
            <person name="Margalit H."/>
            <person name="Martienssen R."/>
            <person name="Nieduszynski C.A."/>
            <person name="Spatafora J.W."/>
            <person name="Friedman N."/>
            <person name="Dalgaard J.Z."/>
            <person name="Baumann P."/>
            <person name="Niki H."/>
            <person name="Regev A."/>
            <person name="Nusbaum C."/>
        </authorList>
    </citation>
    <scope>NUCLEOTIDE SEQUENCE [LARGE SCALE GENOMIC DNA]</scope>
    <source>
        <strain evidence="8">yFS275 / FY16936</strain>
    </source>
</reference>